<reference evidence="2" key="1">
    <citation type="submission" date="2021-02" db="EMBL/GenBank/DDBJ databases">
        <title>Genome sequence Cadophora malorum strain M34.</title>
        <authorList>
            <person name="Stefanovic E."/>
            <person name="Vu D."/>
            <person name="Scully C."/>
            <person name="Dijksterhuis J."/>
            <person name="Roader J."/>
            <person name="Houbraken J."/>
        </authorList>
    </citation>
    <scope>NUCLEOTIDE SEQUENCE</scope>
    <source>
        <strain evidence="2">M34</strain>
    </source>
</reference>
<protein>
    <submittedName>
        <fullName evidence="2">Uncharacterized protein</fullName>
    </submittedName>
</protein>
<comment type="caution">
    <text evidence="2">The sequence shown here is derived from an EMBL/GenBank/DDBJ whole genome shotgun (WGS) entry which is preliminary data.</text>
</comment>
<accession>A0A8H7TJ38</accession>
<keyword evidence="3" id="KW-1185">Reference proteome</keyword>
<evidence type="ECO:0000256" key="1">
    <source>
        <dbReference type="SAM" id="MobiDB-lite"/>
    </source>
</evidence>
<feature type="region of interest" description="Disordered" evidence="1">
    <location>
        <begin position="139"/>
        <end position="169"/>
    </location>
</feature>
<evidence type="ECO:0000313" key="3">
    <source>
        <dbReference type="Proteomes" id="UP000664132"/>
    </source>
</evidence>
<dbReference type="EMBL" id="JAFJYH010000091">
    <property type="protein sequence ID" value="KAG4420095.1"/>
    <property type="molecule type" value="Genomic_DNA"/>
</dbReference>
<dbReference type="AlphaFoldDB" id="A0A8H7TJ38"/>
<dbReference type="Proteomes" id="UP000664132">
    <property type="component" value="Unassembled WGS sequence"/>
</dbReference>
<evidence type="ECO:0000313" key="2">
    <source>
        <dbReference type="EMBL" id="KAG4420095.1"/>
    </source>
</evidence>
<gene>
    <name evidence="2" type="ORF">IFR04_006754</name>
</gene>
<organism evidence="2 3">
    <name type="scientific">Cadophora malorum</name>
    <dbReference type="NCBI Taxonomy" id="108018"/>
    <lineage>
        <taxon>Eukaryota</taxon>
        <taxon>Fungi</taxon>
        <taxon>Dikarya</taxon>
        <taxon>Ascomycota</taxon>
        <taxon>Pezizomycotina</taxon>
        <taxon>Leotiomycetes</taxon>
        <taxon>Helotiales</taxon>
        <taxon>Ploettnerulaceae</taxon>
        <taxon>Cadophora</taxon>
    </lineage>
</organism>
<proteinExistence type="predicted"/>
<name>A0A8H7TJ38_9HELO</name>
<sequence>MVFHLRRLRNIFRVSRMGWAASQLSENPLRVHDTEIHERSIRTSCQRVDHSDWTYARFSADEVLAFFVVTDNKEWPHLFWDYIVMDESGVGKEVLELYVEKQGEGGGGDEIVREINTQLRLGVKEKVTKKMLGAGEIIPRPEARNRRARPEKGTMPPDEERRLGGFREL</sequence>